<feature type="binding site" evidence="8">
    <location>
        <position position="76"/>
    </location>
    <ligand>
        <name>S-adenosyl-L-methionine</name>
        <dbReference type="ChEBI" id="CHEBI:59789"/>
    </ligand>
</feature>
<feature type="binding site" evidence="8">
    <location>
        <position position="56"/>
    </location>
    <ligand>
        <name>S-adenosyl-L-methionine</name>
        <dbReference type="ChEBI" id="CHEBI:59789"/>
    </ligand>
</feature>
<feature type="compositionally biased region" description="Acidic residues" evidence="9">
    <location>
        <begin position="548"/>
        <end position="566"/>
    </location>
</feature>
<feature type="compositionally biased region" description="Acidic residues" evidence="9">
    <location>
        <begin position="460"/>
        <end position="473"/>
    </location>
</feature>
<feature type="region of interest" description="Disordered" evidence="9">
    <location>
        <begin position="421"/>
        <end position="579"/>
    </location>
</feature>
<evidence type="ECO:0000256" key="2">
    <source>
        <dbReference type="ARBA" id="ARBA00022517"/>
    </source>
</evidence>
<dbReference type="SUPFAM" id="SSF53335">
    <property type="entry name" value="S-adenosyl-L-methionine-dependent methyltransferases"/>
    <property type="match status" value="1"/>
</dbReference>
<dbReference type="HAMAP" id="MF_03163">
    <property type="entry name" value="RNA_methyltr_E_SPB1"/>
    <property type="match status" value="1"/>
</dbReference>
<dbReference type="GO" id="GO:0000466">
    <property type="term" value="P:maturation of 5.8S rRNA from tricistronic rRNA transcript (SSU-rRNA, 5.8S rRNA, LSU-rRNA)"/>
    <property type="evidence" value="ECO:0007669"/>
    <property type="project" value="TreeGrafter"/>
</dbReference>
<evidence type="ECO:0000259" key="10">
    <source>
        <dbReference type="Pfam" id="PF01728"/>
    </source>
</evidence>
<dbReference type="Pfam" id="PF01728">
    <property type="entry name" value="FtsJ"/>
    <property type="match status" value="1"/>
</dbReference>
<keyword evidence="6 8" id="KW-0949">S-adenosyl-L-methionine</keyword>
<feature type="region of interest" description="Disordered" evidence="9">
    <location>
        <begin position="605"/>
        <end position="731"/>
    </location>
</feature>
<evidence type="ECO:0000256" key="1">
    <source>
        <dbReference type="ARBA" id="ARBA00004604"/>
    </source>
</evidence>
<feature type="compositionally biased region" description="Acidic residues" evidence="9">
    <location>
        <begin position="721"/>
        <end position="731"/>
    </location>
</feature>
<feature type="compositionally biased region" description="Acidic residues" evidence="9">
    <location>
        <begin position="657"/>
        <end position="669"/>
    </location>
</feature>
<feature type="region of interest" description="Disordered" evidence="9">
    <location>
        <begin position="856"/>
        <end position="904"/>
    </location>
</feature>
<dbReference type="PANTHER" id="PTHR10920:SF13">
    <property type="entry name" value="PRE-RRNA 2'-O-RIBOSE RNA METHYLTRANSFERASE FTSJ3"/>
    <property type="match status" value="1"/>
</dbReference>
<dbReference type="InterPro" id="IPR024576">
    <property type="entry name" value="rRNA_MeTfrase_Spb1_DUF3381"/>
</dbReference>
<protein>
    <recommendedName>
        <fullName evidence="8">Putative rRNA methyltransferase</fullName>
        <ecNumber evidence="8">2.1.1.-</ecNumber>
    </recommendedName>
    <alternativeName>
        <fullName evidence="8">2'-O-ribose RNA methyltransferase SPB1 homolog</fullName>
    </alternativeName>
</protein>
<feature type="region of interest" description="Disordered" evidence="9">
    <location>
        <begin position="349"/>
        <end position="387"/>
    </location>
</feature>
<evidence type="ECO:0000256" key="3">
    <source>
        <dbReference type="ARBA" id="ARBA00022552"/>
    </source>
</evidence>
<feature type="coiled-coil region" evidence="8">
    <location>
        <begin position="808"/>
        <end position="838"/>
    </location>
</feature>
<proteinExistence type="inferred from homology"/>
<dbReference type="Gene3D" id="3.40.50.150">
    <property type="entry name" value="Vaccinia Virus protein VP39"/>
    <property type="match status" value="1"/>
</dbReference>
<feature type="compositionally biased region" description="Acidic residues" evidence="9">
    <location>
        <begin position="482"/>
        <end position="501"/>
    </location>
</feature>
<keyword evidence="8" id="KW-0175">Coiled coil</keyword>
<dbReference type="GO" id="GO:0008650">
    <property type="term" value="F:rRNA (uridine-2'-O-)-methyltransferase activity"/>
    <property type="evidence" value="ECO:0007669"/>
    <property type="project" value="TreeGrafter"/>
</dbReference>
<dbReference type="OrthoDB" id="1287559at2759"/>
<evidence type="ECO:0000259" key="12">
    <source>
        <dbReference type="Pfam" id="PF11861"/>
    </source>
</evidence>
<comment type="function">
    <text evidence="8">Probable methyltransferase involved in the maturation of rRNA and in the biogenesis of ribosomal subunits.</text>
</comment>
<comment type="caution">
    <text evidence="13">The sequence shown here is derived from an EMBL/GenBank/DDBJ whole genome shotgun (WGS) entry which is preliminary data.</text>
</comment>
<evidence type="ECO:0000313" key="14">
    <source>
        <dbReference type="Proteomes" id="UP001165080"/>
    </source>
</evidence>
<evidence type="ECO:0000256" key="6">
    <source>
        <dbReference type="ARBA" id="ARBA00022691"/>
    </source>
</evidence>
<dbReference type="InterPro" id="IPR050082">
    <property type="entry name" value="RNA_methyltr_RlmE"/>
</dbReference>
<feature type="binding site" evidence="8">
    <location>
        <position position="92"/>
    </location>
    <ligand>
        <name>S-adenosyl-L-methionine</name>
        <dbReference type="ChEBI" id="CHEBI:59789"/>
    </ligand>
</feature>
<keyword evidence="14" id="KW-1185">Reference proteome</keyword>
<dbReference type="GO" id="GO:0016435">
    <property type="term" value="F:rRNA (guanine) methyltransferase activity"/>
    <property type="evidence" value="ECO:0007669"/>
    <property type="project" value="TreeGrafter"/>
</dbReference>
<feature type="compositionally biased region" description="Low complexity" evidence="9">
    <location>
        <begin position="670"/>
        <end position="691"/>
    </location>
</feature>
<keyword evidence="7 8" id="KW-0539">Nucleus</keyword>
<evidence type="ECO:0000256" key="7">
    <source>
        <dbReference type="ARBA" id="ARBA00023242"/>
    </source>
</evidence>
<dbReference type="InterPro" id="IPR028589">
    <property type="entry name" value="SPB1-like"/>
</dbReference>
<reference evidence="13 14" key="1">
    <citation type="journal article" date="2023" name="Commun. Biol.">
        <title>Reorganization of the ancestral sex-determining regions during the evolution of trioecy in Pleodorina starrii.</title>
        <authorList>
            <person name="Takahashi K."/>
            <person name="Suzuki S."/>
            <person name="Kawai-Toyooka H."/>
            <person name="Yamamoto K."/>
            <person name="Hamaji T."/>
            <person name="Ootsuki R."/>
            <person name="Yamaguchi H."/>
            <person name="Kawachi M."/>
            <person name="Higashiyama T."/>
            <person name="Nozaki H."/>
        </authorList>
    </citation>
    <scope>NUCLEOTIDE SEQUENCE [LARGE SCALE GENOMIC DNA]</scope>
    <source>
        <strain evidence="13 14">NIES-4479</strain>
    </source>
</reference>
<keyword evidence="4 8" id="KW-0489">Methyltransferase</keyword>
<keyword evidence="3 8" id="KW-0698">rRNA processing</keyword>
<organism evidence="13 14">
    <name type="scientific">Pleodorina starrii</name>
    <dbReference type="NCBI Taxonomy" id="330485"/>
    <lineage>
        <taxon>Eukaryota</taxon>
        <taxon>Viridiplantae</taxon>
        <taxon>Chlorophyta</taxon>
        <taxon>core chlorophytes</taxon>
        <taxon>Chlorophyceae</taxon>
        <taxon>CS clade</taxon>
        <taxon>Chlamydomonadales</taxon>
        <taxon>Volvocaceae</taxon>
        <taxon>Pleodorina</taxon>
    </lineage>
</organism>
<feature type="compositionally biased region" description="Basic residues" evidence="9">
    <location>
        <begin position="880"/>
        <end position="891"/>
    </location>
</feature>
<comment type="catalytic activity">
    <reaction evidence="8">
        <text>a ribonucleotide in rRNA + S-adenosyl-L-methionine = a 2'-O-methylribonucleotide in rRNA + S-adenosyl-L-homocysteine + H(+)</text>
        <dbReference type="Rhea" id="RHEA:48628"/>
        <dbReference type="Rhea" id="RHEA-COMP:12164"/>
        <dbReference type="Rhea" id="RHEA-COMP:12165"/>
        <dbReference type="ChEBI" id="CHEBI:15378"/>
        <dbReference type="ChEBI" id="CHEBI:57856"/>
        <dbReference type="ChEBI" id="CHEBI:59789"/>
        <dbReference type="ChEBI" id="CHEBI:90675"/>
        <dbReference type="ChEBI" id="CHEBI:90676"/>
    </reaction>
</comment>
<keyword evidence="5 8" id="KW-0808">Transferase</keyword>
<comment type="similarity">
    <text evidence="8">Belongs to the class I-like SAM-binding methyltransferase superfamily. RNA methyltransferase RlmE family. SPB1 subfamily.</text>
</comment>
<keyword evidence="2 8" id="KW-0690">Ribosome biogenesis</keyword>
<evidence type="ECO:0000313" key="13">
    <source>
        <dbReference type="EMBL" id="GLC54396.1"/>
    </source>
</evidence>
<gene>
    <name evidence="13" type="primary">PLEST005111</name>
    <name evidence="13" type="ORF">PLESTB_000859200</name>
</gene>
<feature type="active site" description="Proton acceptor" evidence="8">
    <location>
        <position position="157"/>
    </location>
</feature>
<dbReference type="Pfam" id="PF11861">
    <property type="entry name" value="DUF3381"/>
    <property type="match status" value="1"/>
</dbReference>
<feature type="domain" description="Ribosomal RNA methyltransferase SPB1-like C-terminal" evidence="11">
    <location>
        <begin position="699"/>
        <end position="892"/>
    </location>
</feature>
<dbReference type="InterPro" id="IPR029063">
    <property type="entry name" value="SAM-dependent_MTases_sf"/>
</dbReference>
<feature type="domain" description="Ribosomal RNA methyltransferase FtsJ" evidence="10">
    <location>
        <begin position="24"/>
        <end position="200"/>
    </location>
</feature>
<sequence length="904" mass="98289">MAKKAKKGKNRLDKYYHLAKEQGYRSRAAFKLIQLNRKYNFLGKCRSLLDLCAAPGGWLQVAAKTMPVGSLILGVDLAPIKPIRGVKTLVQDITTQQCRAAIKREAGGAKMDVVLHDGAPNVGGAWASEAYSQSTLVLDSLKLAVDTLAPKGMFVTKIFRSKDYNALLYAFNQLFEKVEATKPAASRNASAEIFVVCLGYKAPGKIDPRLLDSKVLFQEVSEPKKVMGPEALLRQKIKQRRFREGYEEGFSTSHRATSALSFVVSDAPVEMLGNFTELVLEGPNSWTQAEGLGEGAAEPKELAAKIRSHAATNAEIRSLCKDLQVLGRSEFKQLLRWRLALRKALKDELGAEEEEAKPGHKKAKGADGKQQQQPAGGAEGGSEGPVDPEEALLADMAALKDKMAREAKRDKRKRREMKIKARLRAAQAAQSEGLGEDPHQGGPEQLFDLTGVKTHLADVDVPDEELLGSDSDSDAGLSGSDGGDDGSDMDSDLAYEMELEDALEHSYKEYLERKGVRAAAERERRKRLGMDGELGEEEEDGGAAADRSDEEEDDEGDRLGDGDEDGGAGPSGKGGLLVSLDEDRAGVAKSGSAMAAQWFKQDLFADPNLLDDDDEEQQQQQQQAAGGGKDGRPAKKARTAEGAGGKAKQAAARGQGDDEEDEEEGDDMEPSAAARARSGLGAGPSSAPAAGGKRGRRGAEFEVVPQEASGSGSGSGSDSGTDSEDEFDMLDDQGKAEVLALAKRMLRRKEKESIVDAAYNRFSFHDTGLPRWFAEDERRFMRPIAPVTKAEVEEEKERLRAIDARPIKKIAEAKARKKQKLVKRLEQARQKANAVADQEDVPMKSKVREIEKIYAKARLSGGKGKKGKKGKGGGPPLDRRMKKDKKSMMRAKQKEMKNKGRKRR</sequence>
<evidence type="ECO:0000256" key="9">
    <source>
        <dbReference type="SAM" id="MobiDB-lite"/>
    </source>
</evidence>
<dbReference type="InterPro" id="IPR012920">
    <property type="entry name" value="rRNA_MeTfrase_SPB1-like_C"/>
</dbReference>
<dbReference type="GO" id="GO:0030687">
    <property type="term" value="C:preribosome, large subunit precursor"/>
    <property type="evidence" value="ECO:0007669"/>
    <property type="project" value="TreeGrafter"/>
</dbReference>
<evidence type="ECO:0000256" key="4">
    <source>
        <dbReference type="ARBA" id="ARBA00022603"/>
    </source>
</evidence>
<evidence type="ECO:0000256" key="8">
    <source>
        <dbReference type="HAMAP-Rule" id="MF_03163"/>
    </source>
</evidence>
<dbReference type="AlphaFoldDB" id="A0A9W6BN47"/>
<dbReference type="GO" id="GO:0000463">
    <property type="term" value="P:maturation of LSU-rRNA from tricistronic rRNA transcript (SSU-rRNA, 5.8S rRNA, LSU-rRNA)"/>
    <property type="evidence" value="ECO:0007669"/>
    <property type="project" value="TreeGrafter"/>
</dbReference>
<dbReference type="InterPro" id="IPR015507">
    <property type="entry name" value="rRNA-MeTfrase_E"/>
</dbReference>
<feature type="compositionally biased region" description="Basic and acidic residues" evidence="9">
    <location>
        <begin position="502"/>
        <end position="523"/>
    </location>
</feature>
<evidence type="ECO:0000259" key="11">
    <source>
        <dbReference type="Pfam" id="PF07780"/>
    </source>
</evidence>
<feature type="binding site" evidence="8">
    <location>
        <position position="117"/>
    </location>
    <ligand>
        <name>S-adenosyl-L-methionine</name>
        <dbReference type="ChEBI" id="CHEBI:59789"/>
    </ligand>
</feature>
<accession>A0A9W6BN47</accession>
<name>A0A9W6BN47_9CHLO</name>
<dbReference type="InterPro" id="IPR002877">
    <property type="entry name" value="RNA_MeTrfase_FtsJ_dom"/>
</dbReference>
<dbReference type="HAMAP" id="MF_01547">
    <property type="entry name" value="RNA_methyltr_E"/>
    <property type="match status" value="1"/>
</dbReference>
<comment type="subcellular location">
    <subcellularLocation>
        <location evidence="1 8">Nucleus</location>
        <location evidence="1 8">Nucleolus</location>
    </subcellularLocation>
</comment>
<feature type="binding site" evidence="8">
    <location>
        <position position="58"/>
    </location>
    <ligand>
        <name>S-adenosyl-L-methionine</name>
        <dbReference type="ChEBI" id="CHEBI:59789"/>
    </ligand>
</feature>
<dbReference type="EC" id="2.1.1.-" evidence="8"/>
<dbReference type="Proteomes" id="UP001165080">
    <property type="component" value="Unassembled WGS sequence"/>
</dbReference>
<dbReference type="PANTHER" id="PTHR10920">
    <property type="entry name" value="RIBOSOMAL RNA METHYLTRANSFERASE"/>
    <property type="match status" value="1"/>
</dbReference>
<dbReference type="FunFam" id="3.40.50.150:FF:000004">
    <property type="entry name" value="AdoMet-dependent rRNA methyltransferase SPB1"/>
    <property type="match status" value="1"/>
</dbReference>
<dbReference type="Pfam" id="PF07780">
    <property type="entry name" value="Spb1_C"/>
    <property type="match status" value="1"/>
</dbReference>
<evidence type="ECO:0000256" key="5">
    <source>
        <dbReference type="ARBA" id="ARBA00022679"/>
    </source>
</evidence>
<feature type="domain" description="DUF3381" evidence="12">
    <location>
        <begin position="238"/>
        <end position="422"/>
    </location>
</feature>
<dbReference type="GO" id="GO:0005730">
    <property type="term" value="C:nucleolus"/>
    <property type="evidence" value="ECO:0007669"/>
    <property type="project" value="UniProtKB-SubCell"/>
</dbReference>
<dbReference type="EMBL" id="BRXU01000010">
    <property type="protein sequence ID" value="GLC54396.1"/>
    <property type="molecule type" value="Genomic_DNA"/>
</dbReference>